<evidence type="ECO:0000313" key="1">
    <source>
        <dbReference type="EMBL" id="WQJ54150.1"/>
    </source>
</evidence>
<proteinExistence type="predicted"/>
<reference evidence="1 2" key="1">
    <citation type="submission" date="2023-11" db="EMBL/GenBank/DDBJ databases">
        <authorList>
            <person name="Cook R."/>
            <person name="Crisci M."/>
            <person name="Pye H."/>
            <person name="Adriaenssens E."/>
            <person name="Santini J."/>
        </authorList>
    </citation>
    <scope>NUCLEOTIDE SEQUENCE [LARGE SCALE GENOMIC DNA]</scope>
    <source>
        <strain evidence="1">Lak_Megaphage_RVC_AP1_GC26</strain>
    </source>
</reference>
<evidence type="ECO:0008006" key="3">
    <source>
        <dbReference type="Google" id="ProtNLM"/>
    </source>
</evidence>
<sequence length="392" mass="46592">MSYQRFYEEKRYCLYCGKDISDRQLSAKICDNPECEKMRQHEKYLENKNGKNKKHRICMICGCDISNLPSQSKICKKEECQKIRSKQRYNLAKFNKICSCCGKEYIGTAKTLVCSDCKQTSYKRKVQNTPTVLQNVYCENCGTHIDTLKKYKTVHIYETVYKLCDDCLNKKKEENYKRSSIRMKENNPMFNKETQIKVGNTLRNNYIKKCESLGIEPNERHIRPEIPETKEELIKRMKENNPMFNSDTVNKMKETVQKHIADGTITYKHGSEHWLWKGNRELNGYVRVGLRKWVKHMFENAHFTCQHCGKTHTELQVHHTKPLRNIISEFLNKHNYTIEYMNSIIGSKEYNNFIQEIIDYHFQENENIGIVVCPECHNELVPYYKRKNHDKN</sequence>
<name>A0ABZ0Z7P3_9CAUD</name>
<accession>A0ABZ0Z7P3</accession>
<protein>
    <recommendedName>
        <fullName evidence="3">HNH endonuclease</fullName>
    </recommendedName>
</protein>
<keyword evidence="2" id="KW-1185">Reference proteome</keyword>
<evidence type="ECO:0000313" key="2">
    <source>
        <dbReference type="Proteomes" id="UP001346559"/>
    </source>
</evidence>
<dbReference type="Proteomes" id="UP001346559">
    <property type="component" value="Segment"/>
</dbReference>
<dbReference type="EMBL" id="OR769218">
    <property type="protein sequence ID" value="WQJ54150.1"/>
    <property type="molecule type" value="Genomic_DNA"/>
</dbReference>
<organism evidence="1 2">
    <name type="scientific">phage Lak_Megaphage_RVC_AP1_GC26</name>
    <dbReference type="NCBI Taxonomy" id="3109224"/>
    <lineage>
        <taxon>Viruses</taxon>
        <taxon>Duplodnaviria</taxon>
        <taxon>Heunggongvirae</taxon>
        <taxon>Uroviricota</taxon>
        <taxon>Caudoviricetes</taxon>
        <taxon>Caudoviricetes code 15 clade</taxon>
    </lineage>
</organism>